<feature type="non-terminal residue" evidence="2">
    <location>
        <position position="1"/>
    </location>
</feature>
<dbReference type="EMBL" id="GEDG01019467">
    <property type="protein sequence ID" value="JAP19918.1"/>
    <property type="molecule type" value="Transcribed_RNA"/>
</dbReference>
<keyword evidence="1" id="KW-0812">Transmembrane</keyword>
<name>A0A0V0HHI3_SOLCH</name>
<evidence type="ECO:0000256" key="1">
    <source>
        <dbReference type="SAM" id="Phobius"/>
    </source>
</evidence>
<accession>A0A0V0HHI3</accession>
<feature type="transmembrane region" description="Helical" evidence="1">
    <location>
        <begin position="6"/>
        <end position="29"/>
    </location>
</feature>
<reference evidence="2" key="1">
    <citation type="submission" date="2015-12" db="EMBL/GenBank/DDBJ databases">
        <title>Gene expression during late stages of embryo sac development: a critical building block for successful pollen-pistil interactions.</title>
        <authorList>
            <person name="Liu Y."/>
            <person name="Joly V."/>
            <person name="Sabar M."/>
            <person name="Matton D.P."/>
        </authorList>
    </citation>
    <scope>NUCLEOTIDE SEQUENCE</scope>
</reference>
<keyword evidence="1" id="KW-0472">Membrane</keyword>
<sequence length="68" mass="7779">IYVISIYVTQLESILNFYIVFLNIQLVLLDKNGTRLSTLLLKMKHIDDHALATKGLYSKFKLSPHSSV</sequence>
<evidence type="ECO:0000313" key="2">
    <source>
        <dbReference type="EMBL" id="JAP19918.1"/>
    </source>
</evidence>
<keyword evidence="1" id="KW-1133">Transmembrane helix</keyword>
<proteinExistence type="predicted"/>
<dbReference type="AlphaFoldDB" id="A0A0V0HHI3"/>
<protein>
    <submittedName>
        <fullName evidence="2">Putative ovule protein</fullName>
    </submittedName>
</protein>
<organism evidence="2">
    <name type="scientific">Solanum chacoense</name>
    <name type="common">Chaco potato</name>
    <dbReference type="NCBI Taxonomy" id="4108"/>
    <lineage>
        <taxon>Eukaryota</taxon>
        <taxon>Viridiplantae</taxon>
        <taxon>Streptophyta</taxon>
        <taxon>Embryophyta</taxon>
        <taxon>Tracheophyta</taxon>
        <taxon>Spermatophyta</taxon>
        <taxon>Magnoliopsida</taxon>
        <taxon>eudicotyledons</taxon>
        <taxon>Gunneridae</taxon>
        <taxon>Pentapetalae</taxon>
        <taxon>asterids</taxon>
        <taxon>lamiids</taxon>
        <taxon>Solanales</taxon>
        <taxon>Solanaceae</taxon>
        <taxon>Solanoideae</taxon>
        <taxon>Solaneae</taxon>
        <taxon>Solanum</taxon>
    </lineage>
</organism>